<keyword evidence="2" id="KW-1185">Reference proteome</keyword>
<feature type="domain" description="F-box" evidence="1">
    <location>
        <begin position="1"/>
        <end position="46"/>
    </location>
</feature>
<dbReference type="Pfam" id="PF00646">
    <property type="entry name" value="F-box"/>
    <property type="match status" value="1"/>
</dbReference>
<reference evidence="3" key="2">
    <citation type="submission" date="2025-08" db="UniProtKB">
        <authorList>
            <consortium name="RefSeq"/>
        </authorList>
    </citation>
    <scope>IDENTIFICATION</scope>
    <source>
        <tissue evidence="3">Leaf</tissue>
    </source>
</reference>
<dbReference type="InterPro" id="IPR050796">
    <property type="entry name" value="SCF_F-box_component"/>
</dbReference>
<dbReference type="Gene3D" id="1.20.1280.50">
    <property type="match status" value="1"/>
</dbReference>
<dbReference type="PANTHER" id="PTHR31672">
    <property type="entry name" value="BNACNNG10540D PROTEIN"/>
    <property type="match status" value="1"/>
</dbReference>
<organism evidence="2 3">
    <name type="scientific">Raphanus sativus</name>
    <name type="common">Radish</name>
    <name type="synonym">Raphanus raphanistrum var. sativus</name>
    <dbReference type="NCBI Taxonomy" id="3726"/>
    <lineage>
        <taxon>Eukaryota</taxon>
        <taxon>Viridiplantae</taxon>
        <taxon>Streptophyta</taxon>
        <taxon>Embryophyta</taxon>
        <taxon>Tracheophyta</taxon>
        <taxon>Spermatophyta</taxon>
        <taxon>Magnoliopsida</taxon>
        <taxon>eudicotyledons</taxon>
        <taxon>Gunneridae</taxon>
        <taxon>Pentapetalae</taxon>
        <taxon>rosids</taxon>
        <taxon>malvids</taxon>
        <taxon>Brassicales</taxon>
        <taxon>Brassicaceae</taxon>
        <taxon>Brassiceae</taxon>
        <taxon>Raphanus</taxon>
    </lineage>
</organism>
<dbReference type="GeneID" id="108856447"/>
<dbReference type="InterPro" id="IPR001810">
    <property type="entry name" value="F-box_dom"/>
</dbReference>
<dbReference type="SUPFAM" id="SSF81383">
    <property type="entry name" value="F-box domain"/>
    <property type="match status" value="1"/>
</dbReference>
<protein>
    <submittedName>
        <fullName evidence="3">F-box protein At2g38590-like</fullName>
    </submittedName>
</protein>
<reference evidence="2" key="1">
    <citation type="journal article" date="2019" name="Database">
        <title>The radish genome database (RadishGD): an integrated information resource for radish genomics.</title>
        <authorList>
            <person name="Yu H.J."/>
            <person name="Baek S."/>
            <person name="Lee Y.J."/>
            <person name="Cho A."/>
            <person name="Mun J.H."/>
        </authorList>
    </citation>
    <scope>NUCLEOTIDE SEQUENCE [LARGE SCALE GENOMIC DNA]</scope>
    <source>
        <strain evidence="2">cv. WK10039</strain>
    </source>
</reference>
<dbReference type="OrthoDB" id="1023747at2759"/>
<dbReference type="InterPro" id="IPR017451">
    <property type="entry name" value="F-box-assoc_interact_dom"/>
</dbReference>
<dbReference type="InterPro" id="IPR006527">
    <property type="entry name" value="F-box-assoc_dom_typ1"/>
</dbReference>
<accession>A0A6J0NNP4</accession>
<dbReference type="Pfam" id="PF07734">
    <property type="entry name" value="FBA_1"/>
    <property type="match status" value="1"/>
</dbReference>
<evidence type="ECO:0000313" key="3">
    <source>
        <dbReference type="RefSeq" id="XP_018485751.2"/>
    </source>
</evidence>
<dbReference type="InterPro" id="IPR036047">
    <property type="entry name" value="F-box-like_dom_sf"/>
</dbReference>
<evidence type="ECO:0000313" key="2">
    <source>
        <dbReference type="Proteomes" id="UP000504610"/>
    </source>
</evidence>
<sequence length="418" mass="48630">MTKISDLPINLVEEILYRVPVKNMREVRLTCKDWDTLSQSQSFSKMHSAVRREVESMMIVLMDFNLYLTKVVLSDNEDPTIEYKGKLNKQIKISQAFHCDGLLLCVLEDDDTKAIVWNPYWGQTRSIEFRFSHRRRVGPRKVGCDRFKYALGYEDKGSCRGYKFLRFIEYYVDYETRKEFDWYEIYDFDSSTWKTLDVTPNSRILCHQEKGGVSLKGNTYWPALQSYPENYSIDHMICFDFASESFGPLLRLPFSAGHGDYVTLSCVREEKLAALLTHDEGGPLEFDIWISTKIEAEKVLWSKFLRVVTETGFFALVNSRGYFIDEEKKVAMGFAEYDTRTFNIVGEAGYLKELELVEGLRGNIVYGRAIAYSYVPSLVQIKQPDAGGKWKHQSDLEKQRFDQKMSGLVAVKNRIKFW</sequence>
<dbReference type="Proteomes" id="UP000504610">
    <property type="component" value="Chromosome 1"/>
</dbReference>
<proteinExistence type="predicted"/>
<dbReference type="AlphaFoldDB" id="A0A6J0NNP4"/>
<evidence type="ECO:0000259" key="1">
    <source>
        <dbReference type="PROSITE" id="PS50181"/>
    </source>
</evidence>
<dbReference type="NCBIfam" id="TIGR01640">
    <property type="entry name" value="F_box_assoc_1"/>
    <property type="match status" value="1"/>
</dbReference>
<dbReference type="PANTHER" id="PTHR31672:SF13">
    <property type="entry name" value="F-BOX PROTEIN CPR30-LIKE"/>
    <property type="match status" value="1"/>
</dbReference>
<name>A0A6J0NNP4_RAPSA</name>
<dbReference type="KEGG" id="rsz:108856447"/>
<dbReference type="RefSeq" id="XP_018485751.2">
    <property type="nucleotide sequence ID" value="XM_018630249.2"/>
</dbReference>
<gene>
    <name evidence="3" type="primary">LOC108856447</name>
</gene>
<dbReference type="PROSITE" id="PS50181">
    <property type="entry name" value="FBOX"/>
    <property type="match status" value="1"/>
</dbReference>